<reference evidence="1" key="1">
    <citation type="submission" date="2022-06" db="EMBL/GenBank/DDBJ databases">
        <authorList>
            <person name="Legras J.-L."/>
            <person name="Devillers H."/>
            <person name="Grondin C."/>
        </authorList>
    </citation>
    <scope>NUCLEOTIDE SEQUENCE</scope>
    <source>
        <strain evidence="1">CLIB 1444</strain>
    </source>
</reference>
<name>A0ACA9YEA3_9ASCO</name>
<gene>
    <name evidence="1" type="ORF">CLIB1444_11S00782</name>
</gene>
<protein>
    <submittedName>
        <fullName evidence="1">U2 snRNP component ist3</fullName>
    </submittedName>
</protein>
<proteinExistence type="predicted"/>
<evidence type="ECO:0000313" key="1">
    <source>
        <dbReference type="EMBL" id="CAH6722772.1"/>
    </source>
</evidence>
<keyword evidence="2" id="KW-1185">Reference proteome</keyword>
<organism evidence="1 2">
    <name type="scientific">[Candida] jaroonii</name>
    <dbReference type="NCBI Taxonomy" id="467808"/>
    <lineage>
        <taxon>Eukaryota</taxon>
        <taxon>Fungi</taxon>
        <taxon>Dikarya</taxon>
        <taxon>Ascomycota</taxon>
        <taxon>Saccharomycotina</taxon>
        <taxon>Pichiomycetes</taxon>
        <taxon>Debaryomycetaceae</taxon>
        <taxon>Yamadazyma</taxon>
    </lineage>
</organism>
<comment type="caution">
    <text evidence="1">The sequence shown here is derived from an EMBL/GenBank/DDBJ whole genome shotgun (WGS) entry which is preliminary data.</text>
</comment>
<dbReference type="Proteomes" id="UP001152531">
    <property type="component" value="Unassembled WGS sequence"/>
</dbReference>
<dbReference type="EMBL" id="CALSDN010000011">
    <property type="protein sequence ID" value="CAH6722772.1"/>
    <property type="molecule type" value="Genomic_DNA"/>
</dbReference>
<accession>A0ACA9YEA3</accession>
<evidence type="ECO:0000313" key="2">
    <source>
        <dbReference type="Proteomes" id="UP001152531"/>
    </source>
</evidence>
<sequence>MNKINRINQLNKQELGLPIESSWHQDYKDSNYIFISNIHESLKHKDVLIIFSQFGLPTHLKLIHPETQNANKDEAMSGAQNENFKNRKKFAFLKFEKWESCVMTIDNLNGTVLMGSKVLVDHCWFNLKGDEKEEDFLVDYNEYLPKSIESSKHSVKKTTKIKPSEDVPQSNEGNEDNDNELRDPMENITRKRVIGEVQRQSEDEEDDFKDPMSEFLSKKSKHKHRHKHRHKSKDKEEKNH</sequence>